<name>A0A2W7P3Q6_9BACT</name>
<gene>
    <name evidence="1" type="ORF">LX69_00497</name>
</gene>
<organism evidence="1 2">
    <name type="scientific">Breznakibacter xylanolyticus</name>
    <dbReference type="NCBI Taxonomy" id="990"/>
    <lineage>
        <taxon>Bacteria</taxon>
        <taxon>Pseudomonadati</taxon>
        <taxon>Bacteroidota</taxon>
        <taxon>Bacteroidia</taxon>
        <taxon>Marinilabiliales</taxon>
        <taxon>Marinilabiliaceae</taxon>
        <taxon>Breznakibacter</taxon>
    </lineage>
</organism>
<evidence type="ECO:0000313" key="2">
    <source>
        <dbReference type="Proteomes" id="UP000249239"/>
    </source>
</evidence>
<comment type="caution">
    <text evidence="1">The sequence shown here is derived from an EMBL/GenBank/DDBJ whole genome shotgun (WGS) entry which is preliminary data.</text>
</comment>
<dbReference type="AlphaFoldDB" id="A0A2W7P3Q6"/>
<evidence type="ECO:0000313" key="1">
    <source>
        <dbReference type="EMBL" id="PZX20046.1"/>
    </source>
</evidence>
<sequence>MMTDIFNNPSKPFYRFGDIMLLSKIETNKWVQFNCEGFKNTGKEIDVKTAQLIATLMKNHSWYVQQLAHYVWNITDKQASLNELNAALSELINSKVNTLSKRNRKP</sequence>
<reference evidence="1 2" key="1">
    <citation type="submission" date="2018-06" db="EMBL/GenBank/DDBJ databases">
        <title>Genomic Encyclopedia of Archaeal and Bacterial Type Strains, Phase II (KMG-II): from individual species to whole genera.</title>
        <authorList>
            <person name="Goeker M."/>
        </authorList>
    </citation>
    <scope>NUCLEOTIDE SEQUENCE [LARGE SCALE GENOMIC DNA]</scope>
    <source>
        <strain evidence="1 2">DSM 6779</strain>
    </source>
</reference>
<protein>
    <submittedName>
        <fullName evidence="1">Uncharacterized protein</fullName>
    </submittedName>
</protein>
<accession>A0A2W7P3Q6</accession>
<proteinExistence type="predicted"/>
<keyword evidence="2" id="KW-1185">Reference proteome</keyword>
<dbReference type="EMBL" id="QKZK01000003">
    <property type="protein sequence ID" value="PZX20046.1"/>
    <property type="molecule type" value="Genomic_DNA"/>
</dbReference>
<dbReference type="Proteomes" id="UP000249239">
    <property type="component" value="Unassembled WGS sequence"/>
</dbReference>